<dbReference type="RefSeq" id="WP_238073668.1">
    <property type="nucleotide sequence ID" value="NZ_JAKNJB010000009.1"/>
</dbReference>
<evidence type="ECO:0000256" key="1">
    <source>
        <dbReference type="SAM" id="Phobius"/>
    </source>
</evidence>
<keyword evidence="1" id="KW-0472">Membrane</keyword>
<keyword evidence="1" id="KW-1133">Transmembrane helix</keyword>
<feature type="transmembrane region" description="Helical" evidence="1">
    <location>
        <begin position="23"/>
        <end position="42"/>
    </location>
</feature>
<feature type="transmembrane region" description="Helical" evidence="1">
    <location>
        <begin position="87"/>
        <end position="108"/>
    </location>
</feature>
<comment type="caution">
    <text evidence="2">The sequence shown here is derived from an EMBL/GenBank/DDBJ whole genome shotgun (WGS) entry which is preliminary data.</text>
</comment>
<feature type="transmembrane region" description="Helical" evidence="1">
    <location>
        <begin position="49"/>
        <end position="67"/>
    </location>
</feature>
<evidence type="ECO:0000313" key="3">
    <source>
        <dbReference type="Proteomes" id="UP001200313"/>
    </source>
</evidence>
<dbReference type="Proteomes" id="UP001200313">
    <property type="component" value="Unassembled WGS sequence"/>
</dbReference>
<sequence length="110" mass="12025">MEPGAEEKIYPKSQGARAFLKHAWITVAVDLAYLAVNLTAVLGFHSASLSIGIMPVALWFIGSNIVVGNRVEKQHLWGTDALLVQKWTGYLWASFIAAFVSVMAGSLLRH</sequence>
<gene>
    <name evidence="2" type="ORF">L0P79_06665</name>
</gene>
<proteinExistence type="predicted"/>
<keyword evidence="3" id="KW-1185">Reference proteome</keyword>
<evidence type="ECO:0000313" key="2">
    <source>
        <dbReference type="EMBL" id="MCG4526758.1"/>
    </source>
</evidence>
<organism evidence="2 3">
    <name type="scientific">Intestinimonas massiliensis</name>
    <name type="common">ex Afouda et al. 2020</name>
    <dbReference type="NCBI Taxonomy" id="1673721"/>
    <lineage>
        <taxon>Bacteria</taxon>
        <taxon>Bacillati</taxon>
        <taxon>Bacillota</taxon>
        <taxon>Clostridia</taxon>
        <taxon>Eubacteriales</taxon>
        <taxon>Intestinimonas</taxon>
    </lineage>
</organism>
<keyword evidence="1" id="KW-0812">Transmembrane</keyword>
<accession>A0ABS9M7J3</accession>
<dbReference type="EMBL" id="JAKNJB010000009">
    <property type="protein sequence ID" value="MCG4526758.1"/>
    <property type="molecule type" value="Genomic_DNA"/>
</dbReference>
<protein>
    <submittedName>
        <fullName evidence="2">Uncharacterized protein</fullName>
    </submittedName>
</protein>
<reference evidence="2 3" key="1">
    <citation type="submission" date="2022-01" db="EMBL/GenBank/DDBJ databases">
        <title>Collection of gut derived symbiotic bacterial strains cultured from healthy donors.</title>
        <authorList>
            <person name="Lin H."/>
            <person name="Kohout C."/>
            <person name="Waligurski E."/>
            <person name="Pamer E.G."/>
        </authorList>
    </citation>
    <scope>NUCLEOTIDE SEQUENCE [LARGE SCALE GENOMIC DNA]</scope>
    <source>
        <strain evidence="2 3">DFI.3.7</strain>
    </source>
</reference>
<name>A0ABS9M7J3_9FIRM</name>